<reference evidence="1 2" key="1">
    <citation type="submission" date="2018-01" db="EMBL/GenBank/DDBJ databases">
        <authorList>
            <person name="Clerissi C."/>
        </authorList>
    </citation>
    <scope>NUCLEOTIDE SEQUENCE [LARGE SCALE GENOMIC DNA]</scope>
    <source>
        <strain evidence="1">Cupriavidus sp. LMG 19464</strain>
    </source>
</reference>
<evidence type="ECO:0000313" key="1">
    <source>
        <dbReference type="EMBL" id="SOY66845.1"/>
    </source>
</evidence>
<dbReference type="Proteomes" id="UP000256780">
    <property type="component" value="Chromosome CBM2587_b"/>
</dbReference>
<gene>
    <name evidence="1" type="ORF">CBM2587_B80122</name>
</gene>
<sequence length="200" mass="21718">MRRRASWGCCARPCRLASPTWSPGRSARISNTWPTTTCSNGWPMRVSCRHGATNASIPAATARRSAAERSRPCWRGRLVRCQRAVPEPLAAPLLPLEVPPGLVVLVAPEVPVDVLPPGALRLRFCSVTEPDPDSEPEPVVLPVAVQPARMPRASKAVPMRKGVFGVFMFSSIWQVGGKPSCMARPAGEAPMAPLRSRRRN</sequence>
<name>A0A975XDI5_9BURK</name>
<evidence type="ECO:0000313" key="2">
    <source>
        <dbReference type="Proteomes" id="UP000256780"/>
    </source>
</evidence>
<proteinExistence type="predicted"/>
<organism evidence="1 2">
    <name type="scientific">Cupriavidus taiwanensis</name>
    <dbReference type="NCBI Taxonomy" id="164546"/>
    <lineage>
        <taxon>Bacteria</taxon>
        <taxon>Pseudomonadati</taxon>
        <taxon>Pseudomonadota</taxon>
        <taxon>Betaproteobacteria</taxon>
        <taxon>Burkholderiales</taxon>
        <taxon>Burkholderiaceae</taxon>
        <taxon>Cupriavidus</taxon>
    </lineage>
</organism>
<dbReference type="AlphaFoldDB" id="A0A975XDI5"/>
<comment type="caution">
    <text evidence="1">The sequence shown here is derived from an EMBL/GenBank/DDBJ whole genome shotgun (WGS) entry which is preliminary data.</text>
</comment>
<dbReference type="EMBL" id="OFSQ01000037">
    <property type="protein sequence ID" value="SOY66845.1"/>
    <property type="molecule type" value="Genomic_DNA"/>
</dbReference>
<accession>A0A975XDI5</accession>
<protein>
    <submittedName>
        <fullName evidence="1">Uncharacterized protein</fullName>
    </submittedName>
</protein>